<keyword evidence="4" id="KW-0489">Methyltransferase</keyword>
<dbReference type="OrthoDB" id="5522265at2"/>
<feature type="domain" description="23S rRNA (guanine(745)-N(1))-methyltransferase N-terminal" evidence="3">
    <location>
        <begin position="19"/>
        <end position="54"/>
    </location>
</feature>
<feature type="binding site" evidence="2">
    <location>
        <begin position="108"/>
        <end position="109"/>
    </location>
    <ligand>
        <name>S-adenosyl-L-methionine</name>
        <dbReference type="ChEBI" id="CHEBI:59789"/>
    </ligand>
</feature>
<dbReference type="RefSeq" id="WP_115884476.1">
    <property type="nucleotide sequence ID" value="NZ_CBCSHX010000001.1"/>
</dbReference>
<dbReference type="InterPro" id="IPR029063">
    <property type="entry name" value="SAM-dependent_MTases_sf"/>
</dbReference>
<evidence type="ECO:0000256" key="1">
    <source>
        <dbReference type="PIRSR" id="PIRSR018249-1"/>
    </source>
</evidence>
<feature type="binding site" evidence="1">
    <location>
        <position position="41"/>
    </location>
    <ligand>
        <name>Zn(2+)</name>
        <dbReference type="ChEBI" id="CHEBI:29105"/>
    </ligand>
</feature>
<evidence type="ECO:0000313" key="5">
    <source>
        <dbReference type="Proteomes" id="UP000257076"/>
    </source>
</evidence>
<dbReference type="Gene3D" id="3.40.50.150">
    <property type="entry name" value="Vaccinia Virus protein VP39"/>
    <property type="match status" value="1"/>
</dbReference>
<feature type="binding site" evidence="2">
    <location>
        <position position="197"/>
    </location>
    <ligand>
        <name>S-adenosyl-L-methionine</name>
        <dbReference type="ChEBI" id="CHEBI:59789"/>
    </ligand>
</feature>
<protein>
    <submittedName>
        <fullName evidence="4">23S rRNA m(1)G-748 methyltransferase</fullName>
    </submittedName>
</protein>
<reference evidence="4 5" key="1">
    <citation type="submission" date="2018-08" db="EMBL/GenBank/DDBJ databases">
        <title>Genomic Encyclopedia of Type Strains, Phase IV (KMG-IV): sequencing the most valuable type-strain genomes for metagenomic binning, comparative biology and taxonomic classification.</title>
        <authorList>
            <person name="Goeker M."/>
        </authorList>
    </citation>
    <scope>NUCLEOTIDE SEQUENCE [LARGE SCALE GENOMIC DNA]</scope>
    <source>
        <strain evidence="4 5">DSM 17274</strain>
    </source>
</reference>
<dbReference type="Proteomes" id="UP000257076">
    <property type="component" value="Unassembled WGS sequence"/>
</dbReference>
<dbReference type="Pfam" id="PF21302">
    <property type="entry name" value="Zn_ribbon_RlmA"/>
    <property type="match status" value="1"/>
</dbReference>
<proteinExistence type="predicted"/>
<feature type="binding site" evidence="1">
    <location>
        <position position="23"/>
    </location>
    <ligand>
        <name>Zn(2+)</name>
        <dbReference type="ChEBI" id="CHEBI:29105"/>
    </ligand>
</feature>
<sequence length="288" mass="32289">MKKREKSAMTAQNISRKLRCPLCHEAVEVRELKSLVCVNNHTFDFAKQGYVNILKKPVDTQYDDALFEARQKIICDEKLYAPVHDKIADIILNHSAEDSLLFDAGSGEGSHLQTILDKVNTETLTGIGLDISKEGILMAAKNYGNPLWIAGDLANPPLSDKSCKFILNFLSPANYSEFKRILAEDGIIIKVIPSSGYLKELRRELFSGTEGKEYENNDTLELMKKNVKLVKEERITYTKFLDAAALKDLISMTPLGWHADTAQIERFADKGNKEITVDMHIILAAAEN</sequence>
<dbReference type="InterPro" id="IPR016718">
    <property type="entry name" value="rRNA_m1G-MeTrfase_A_prd"/>
</dbReference>
<dbReference type="AlphaFoldDB" id="A0A3E0B1E8"/>
<dbReference type="PIRSF" id="PIRSF018249">
    <property type="entry name" value="MyrA_prd"/>
    <property type="match status" value="1"/>
</dbReference>
<dbReference type="GO" id="GO:0008168">
    <property type="term" value="F:methyltransferase activity"/>
    <property type="evidence" value="ECO:0007669"/>
    <property type="project" value="UniProtKB-KW"/>
</dbReference>
<feature type="binding site" evidence="1">
    <location>
        <position position="20"/>
    </location>
    <ligand>
        <name>Zn(2+)</name>
        <dbReference type="ChEBI" id="CHEBI:29105"/>
    </ligand>
</feature>
<evidence type="ECO:0000313" key="4">
    <source>
        <dbReference type="EMBL" id="REG25803.1"/>
    </source>
</evidence>
<comment type="caution">
    <text evidence="4">The sequence shown here is derived from an EMBL/GenBank/DDBJ whole genome shotgun (WGS) entry which is preliminary data.</text>
</comment>
<keyword evidence="4" id="KW-0808">Transferase</keyword>
<dbReference type="GO" id="GO:0046872">
    <property type="term" value="F:metal ion binding"/>
    <property type="evidence" value="ECO:0007669"/>
    <property type="project" value="UniProtKB-KW"/>
</dbReference>
<organism evidence="4 5">
    <name type="scientific">Jeotgalicoccus halotolerans</name>
    <dbReference type="NCBI Taxonomy" id="157227"/>
    <lineage>
        <taxon>Bacteria</taxon>
        <taxon>Bacillati</taxon>
        <taxon>Bacillota</taxon>
        <taxon>Bacilli</taxon>
        <taxon>Bacillales</taxon>
        <taxon>Staphylococcaceae</taxon>
        <taxon>Jeotgalicoccus</taxon>
    </lineage>
</organism>
<name>A0A3E0B1E8_9STAP</name>
<keyword evidence="2" id="KW-0949">S-adenosyl-L-methionine</keyword>
<gene>
    <name evidence="4" type="ORF">DFR63_0848</name>
</gene>
<dbReference type="EMBL" id="QUMW01000009">
    <property type="protein sequence ID" value="REG25803.1"/>
    <property type="molecule type" value="Genomic_DNA"/>
</dbReference>
<keyword evidence="1" id="KW-0862">Zinc</keyword>
<feature type="binding site" evidence="2">
    <location>
        <position position="80"/>
    </location>
    <ligand>
        <name>S-adenosyl-L-methionine</name>
        <dbReference type="ChEBI" id="CHEBI:59789"/>
    </ligand>
</feature>
<keyword evidence="5" id="KW-1185">Reference proteome</keyword>
<dbReference type="SUPFAM" id="SSF53335">
    <property type="entry name" value="S-adenosyl-L-methionine-dependent methyltransferases"/>
    <property type="match status" value="1"/>
</dbReference>
<dbReference type="GO" id="GO:0032259">
    <property type="term" value="P:methylation"/>
    <property type="evidence" value="ECO:0007669"/>
    <property type="project" value="UniProtKB-KW"/>
</dbReference>
<feature type="binding site" evidence="1">
    <location>
        <position position="37"/>
    </location>
    <ligand>
        <name>Zn(2+)</name>
        <dbReference type="ChEBI" id="CHEBI:29105"/>
    </ligand>
</feature>
<keyword evidence="1" id="KW-0479">Metal-binding</keyword>
<evidence type="ECO:0000259" key="3">
    <source>
        <dbReference type="Pfam" id="PF21302"/>
    </source>
</evidence>
<evidence type="ECO:0000256" key="2">
    <source>
        <dbReference type="PIRSR" id="PIRSR018249-2"/>
    </source>
</evidence>
<dbReference type="InterPro" id="IPR048647">
    <property type="entry name" value="RlmA_N"/>
</dbReference>
<accession>A0A3E0B1E8</accession>